<keyword evidence="16" id="KW-1185">Reference proteome</keyword>
<keyword evidence="12 14" id="KW-0479">Metal-binding</keyword>
<dbReference type="InterPro" id="IPR000715">
    <property type="entry name" value="Glycosyl_transferase_4"/>
</dbReference>
<feature type="binding site" evidence="14">
    <location>
        <position position="266"/>
    </location>
    <ligand>
        <name>Mg(2+)</name>
        <dbReference type="ChEBI" id="CHEBI:18420"/>
    </ligand>
</feature>
<evidence type="ECO:0000313" key="16">
    <source>
        <dbReference type="Proteomes" id="UP000009047"/>
    </source>
</evidence>
<dbReference type="STRING" id="644282.Deba_2790"/>
<evidence type="ECO:0000256" key="7">
    <source>
        <dbReference type="ARBA" id="ARBA00022984"/>
    </source>
</evidence>
<comment type="catalytic activity">
    <reaction evidence="12">
        <text>UDP-N-acetyl-alpha-D-muramoyl-L-alanyl-gamma-D-glutamyl-meso-2,6-diaminopimeloyl-D-alanyl-D-alanine + di-trans,octa-cis-undecaprenyl phosphate = di-trans,octa-cis-undecaprenyl diphospho-N-acetyl-alpha-D-muramoyl-L-alanyl-D-glutamyl-meso-2,6-diaminopimeloyl-D-alanyl-D-alanine + UMP</text>
        <dbReference type="Rhea" id="RHEA:28386"/>
        <dbReference type="ChEBI" id="CHEBI:57865"/>
        <dbReference type="ChEBI" id="CHEBI:60392"/>
        <dbReference type="ChEBI" id="CHEBI:61386"/>
        <dbReference type="ChEBI" id="CHEBI:61387"/>
        <dbReference type="EC" id="2.7.8.13"/>
    </reaction>
</comment>
<keyword evidence="9 12" id="KW-0472">Membrane</keyword>
<comment type="cofactor">
    <cofactor evidence="12 14">
        <name>Mg(2+)</name>
        <dbReference type="ChEBI" id="CHEBI:18420"/>
    </cofactor>
</comment>
<dbReference type="EC" id="2.7.8.13" evidence="12 13"/>
<keyword evidence="6 12" id="KW-0133">Cell shape</keyword>
<feature type="transmembrane region" description="Helical" evidence="12">
    <location>
        <begin position="27"/>
        <end position="48"/>
    </location>
</feature>
<keyword evidence="12" id="KW-1003">Cell membrane</keyword>
<keyword evidence="4 12" id="KW-0808">Transferase</keyword>
<dbReference type="PANTHER" id="PTHR22926">
    <property type="entry name" value="PHOSPHO-N-ACETYLMURAMOYL-PENTAPEPTIDE-TRANSFERASE"/>
    <property type="match status" value="1"/>
</dbReference>
<evidence type="ECO:0000256" key="3">
    <source>
        <dbReference type="ARBA" id="ARBA00022618"/>
    </source>
</evidence>
<keyword evidence="8 12" id="KW-1133">Transmembrane helix</keyword>
<reference evidence="15 16" key="1">
    <citation type="journal article" date="2010" name="Stand. Genomic Sci.">
        <title>Complete genome sequence of Desulfarculus baarsii type strain (2st14).</title>
        <authorList>
            <person name="Sun H."/>
            <person name="Spring S."/>
            <person name="Lapidus A."/>
            <person name="Davenport K."/>
            <person name="Del Rio T.G."/>
            <person name="Tice H."/>
            <person name="Nolan M."/>
            <person name="Copeland A."/>
            <person name="Cheng J.F."/>
            <person name="Lucas S."/>
            <person name="Tapia R."/>
            <person name="Goodwin L."/>
            <person name="Pitluck S."/>
            <person name="Ivanova N."/>
            <person name="Pagani I."/>
            <person name="Mavromatis K."/>
            <person name="Ovchinnikova G."/>
            <person name="Pati A."/>
            <person name="Chen A."/>
            <person name="Palaniappan K."/>
            <person name="Hauser L."/>
            <person name="Chang Y.J."/>
            <person name="Jeffries C.D."/>
            <person name="Detter J.C."/>
            <person name="Han C."/>
            <person name="Rohde M."/>
            <person name="Brambilla E."/>
            <person name="Goker M."/>
            <person name="Woyke T."/>
            <person name="Bristow J."/>
            <person name="Eisen J.A."/>
            <person name="Markowitz V."/>
            <person name="Hugenholtz P."/>
            <person name="Kyrpides N.C."/>
            <person name="Klenk H.P."/>
            <person name="Land M."/>
        </authorList>
    </citation>
    <scope>NUCLEOTIDE SEQUENCE [LARGE SCALE GENOMIC DNA]</scope>
    <source>
        <strain evidence="16">ATCC 33931 / DSM 2075 / LMG 7858 / VKM B-1802 / 2st14</strain>
    </source>
</reference>
<dbReference type="GO" id="GO:0008963">
    <property type="term" value="F:phospho-N-acetylmuramoyl-pentapeptide-transferase activity"/>
    <property type="evidence" value="ECO:0007669"/>
    <property type="project" value="UniProtKB-UniRule"/>
</dbReference>
<evidence type="ECO:0000256" key="4">
    <source>
        <dbReference type="ARBA" id="ARBA00022679"/>
    </source>
</evidence>
<dbReference type="GO" id="GO:0051301">
    <property type="term" value="P:cell division"/>
    <property type="evidence" value="ECO:0007669"/>
    <property type="project" value="UniProtKB-KW"/>
</dbReference>
<dbReference type="GO" id="GO:0005886">
    <property type="term" value="C:plasma membrane"/>
    <property type="evidence" value="ECO:0007669"/>
    <property type="project" value="UniProtKB-SubCell"/>
</dbReference>
<evidence type="ECO:0000256" key="14">
    <source>
        <dbReference type="PIRSR" id="PIRSR600715-1"/>
    </source>
</evidence>
<dbReference type="HOGENOM" id="CLU_023982_0_0_7"/>
<dbReference type="GO" id="GO:0051992">
    <property type="term" value="F:UDP-N-acetylmuramoyl-L-alanyl-D-glutamyl-meso-2,6-diaminopimelyl-D-alanyl-D-alanine:undecaprenyl-phosphate transferase activity"/>
    <property type="evidence" value="ECO:0007669"/>
    <property type="project" value="RHEA"/>
</dbReference>
<evidence type="ECO:0000256" key="8">
    <source>
        <dbReference type="ARBA" id="ARBA00022989"/>
    </source>
</evidence>
<dbReference type="Proteomes" id="UP000009047">
    <property type="component" value="Chromosome"/>
</dbReference>
<gene>
    <name evidence="12" type="primary">mraY</name>
    <name evidence="15" type="ordered locus">Deba_2790</name>
</gene>
<dbReference type="eggNOG" id="COG0472">
    <property type="taxonomic scope" value="Bacteria"/>
</dbReference>
<dbReference type="CDD" id="cd06852">
    <property type="entry name" value="GT_MraY"/>
    <property type="match status" value="1"/>
</dbReference>
<dbReference type="Pfam" id="PF00953">
    <property type="entry name" value="Glycos_transf_4"/>
    <property type="match status" value="1"/>
</dbReference>
<dbReference type="Pfam" id="PF10555">
    <property type="entry name" value="MraY_sig1"/>
    <property type="match status" value="1"/>
</dbReference>
<keyword evidence="10 12" id="KW-0131">Cell cycle</keyword>
<dbReference type="RefSeq" id="WP_013259583.1">
    <property type="nucleotide sequence ID" value="NC_014365.1"/>
</dbReference>
<dbReference type="AlphaFoldDB" id="E1QMA1"/>
<dbReference type="GO" id="GO:0046872">
    <property type="term" value="F:metal ion binding"/>
    <property type="evidence" value="ECO:0007669"/>
    <property type="project" value="UniProtKB-KW"/>
</dbReference>
<comment type="similarity">
    <text evidence="2 12">Belongs to the glycosyltransferase 4 family. MraY subfamily.</text>
</comment>
<dbReference type="UniPathway" id="UPA00219"/>
<feature type="transmembrane region" description="Helical" evidence="12">
    <location>
        <begin position="287"/>
        <end position="310"/>
    </location>
</feature>
<keyword evidence="5 12" id="KW-0812">Transmembrane</keyword>
<dbReference type="EMBL" id="CP002085">
    <property type="protein sequence ID" value="ADK86144.1"/>
    <property type="molecule type" value="Genomic_DNA"/>
</dbReference>
<feature type="transmembrane region" description="Helical" evidence="12">
    <location>
        <begin position="96"/>
        <end position="114"/>
    </location>
</feature>
<dbReference type="PROSITE" id="PS01347">
    <property type="entry name" value="MRAY_1"/>
    <property type="match status" value="1"/>
</dbReference>
<feature type="transmembrane region" description="Helical" evidence="12">
    <location>
        <begin position="69"/>
        <end position="90"/>
    </location>
</feature>
<evidence type="ECO:0000256" key="1">
    <source>
        <dbReference type="ARBA" id="ARBA00004141"/>
    </source>
</evidence>
<accession>E1QMA1</accession>
<comment type="pathway">
    <text evidence="12">Cell wall biogenesis; peptidoglycan biosynthesis.</text>
</comment>
<protein>
    <recommendedName>
        <fullName evidence="12 13">Phospho-N-acetylmuramoyl-pentapeptide-transferase</fullName>
        <ecNumber evidence="12 13">2.7.8.13</ecNumber>
    </recommendedName>
    <alternativeName>
        <fullName evidence="12">UDP-MurNAc-pentapeptide phosphotransferase</fullName>
    </alternativeName>
</protein>
<dbReference type="PROSITE" id="PS01348">
    <property type="entry name" value="MRAY_2"/>
    <property type="match status" value="1"/>
</dbReference>
<feature type="transmembrane region" description="Helical" evidence="12">
    <location>
        <begin position="135"/>
        <end position="152"/>
    </location>
</feature>
<dbReference type="GO" id="GO:0071555">
    <property type="term" value="P:cell wall organization"/>
    <property type="evidence" value="ECO:0007669"/>
    <property type="project" value="UniProtKB-KW"/>
</dbReference>
<sequence length="360" mass="38986">MLYHLLYPLRDVFVGFNVFRYITFRTIYAAITALVIAWALGPWIIAKLQQMQIGQHIRKLGPESHQAKAGTPTMGGVLILFSVAVSVLLWGDLGNFFLWMALLVTYGFGAVGFADDYLKKVRKSNEGGLSSRTKFLALTAVAAVAAVALYLHPGYSTKLAVPFLKFVVPDLGWGYVPLAMFILVGASNAVNLTDGLDGLAAGPVLIAMGTYLILSYLAGNIKSAEYLQIFYVHGVGELAVFCGAVVGAVLGFLWYNAYPAQVFMGDTGSLSLGGALGVVALCTKHEILLALVGGLFVVEALSVIMQVGFFKLTGGKRIFRMAPLHHHFELKGWPEPKVIVRFWIISIILGLLALSTLKLR</sequence>
<proteinExistence type="inferred from homology"/>
<evidence type="ECO:0000256" key="13">
    <source>
        <dbReference type="NCBIfam" id="TIGR00445"/>
    </source>
</evidence>
<dbReference type="InterPro" id="IPR003524">
    <property type="entry name" value="PNAcMuramoyl-5peptid_Trfase"/>
</dbReference>
<feature type="transmembrane region" description="Helical" evidence="12">
    <location>
        <begin position="172"/>
        <end position="192"/>
    </location>
</feature>
<name>E1QMA1_DESB2</name>
<feature type="binding site" evidence="14">
    <location>
        <position position="191"/>
    </location>
    <ligand>
        <name>Mg(2+)</name>
        <dbReference type="ChEBI" id="CHEBI:18420"/>
    </ligand>
</feature>
<keyword evidence="12 14" id="KW-0460">Magnesium</keyword>
<dbReference type="GO" id="GO:0008360">
    <property type="term" value="P:regulation of cell shape"/>
    <property type="evidence" value="ECO:0007669"/>
    <property type="project" value="UniProtKB-KW"/>
</dbReference>
<feature type="transmembrane region" description="Helical" evidence="12">
    <location>
        <begin position="338"/>
        <end position="357"/>
    </location>
</feature>
<evidence type="ECO:0000256" key="5">
    <source>
        <dbReference type="ARBA" id="ARBA00022692"/>
    </source>
</evidence>
<dbReference type="KEGG" id="dbr:Deba_2790"/>
<evidence type="ECO:0000256" key="9">
    <source>
        <dbReference type="ARBA" id="ARBA00023136"/>
    </source>
</evidence>
<evidence type="ECO:0000256" key="12">
    <source>
        <dbReference type="HAMAP-Rule" id="MF_00038"/>
    </source>
</evidence>
<feature type="transmembrane region" description="Helical" evidence="12">
    <location>
        <begin position="230"/>
        <end position="255"/>
    </location>
</feature>
<dbReference type="InterPro" id="IPR018480">
    <property type="entry name" value="PNAcMuramoyl-5peptid_Trfase_CS"/>
</dbReference>
<evidence type="ECO:0000256" key="2">
    <source>
        <dbReference type="ARBA" id="ARBA00005583"/>
    </source>
</evidence>
<comment type="function">
    <text evidence="12">Catalyzes the initial step of the lipid cycle reactions in the biosynthesis of the cell wall peptidoglycan: transfers peptidoglycan precursor phospho-MurNAc-pentapeptide from UDP-MurNAc-pentapeptide onto the lipid carrier undecaprenyl phosphate, yielding undecaprenyl-pyrophosphoryl-MurNAc-pentapeptide, known as lipid I.</text>
</comment>
<organism evidence="15 16">
    <name type="scientific">Desulfarculus baarsii (strain ATCC 33931 / DSM 2075 / LMG 7858 / VKM B-1802 / 2st14)</name>
    <dbReference type="NCBI Taxonomy" id="644282"/>
    <lineage>
        <taxon>Bacteria</taxon>
        <taxon>Pseudomonadati</taxon>
        <taxon>Thermodesulfobacteriota</taxon>
        <taxon>Desulfarculia</taxon>
        <taxon>Desulfarculales</taxon>
        <taxon>Desulfarculaceae</taxon>
        <taxon>Desulfarculus</taxon>
    </lineage>
</organism>
<keyword evidence="11 12" id="KW-0961">Cell wall biogenesis/degradation</keyword>
<dbReference type="PANTHER" id="PTHR22926:SF5">
    <property type="entry name" value="PHOSPHO-N-ACETYLMURAMOYL-PENTAPEPTIDE-TRANSFERASE HOMOLOG"/>
    <property type="match status" value="1"/>
</dbReference>
<evidence type="ECO:0000256" key="6">
    <source>
        <dbReference type="ARBA" id="ARBA00022960"/>
    </source>
</evidence>
<comment type="subcellular location">
    <subcellularLocation>
        <location evidence="12">Cell inner membrane</location>
        <topology evidence="12">Multi-pass membrane protein</topology>
    </subcellularLocation>
    <subcellularLocation>
        <location evidence="1">Membrane</location>
        <topology evidence="1">Multi-pass membrane protein</topology>
    </subcellularLocation>
</comment>
<keyword evidence="12" id="KW-0997">Cell inner membrane</keyword>
<keyword evidence="7 12" id="KW-0573">Peptidoglycan synthesis</keyword>
<evidence type="ECO:0000256" key="11">
    <source>
        <dbReference type="ARBA" id="ARBA00023316"/>
    </source>
</evidence>
<evidence type="ECO:0000256" key="10">
    <source>
        <dbReference type="ARBA" id="ARBA00023306"/>
    </source>
</evidence>
<dbReference type="GO" id="GO:0009252">
    <property type="term" value="P:peptidoglycan biosynthetic process"/>
    <property type="evidence" value="ECO:0007669"/>
    <property type="project" value="UniProtKB-UniRule"/>
</dbReference>
<dbReference type="OrthoDB" id="9805475at2"/>
<evidence type="ECO:0000313" key="15">
    <source>
        <dbReference type="EMBL" id="ADK86144.1"/>
    </source>
</evidence>
<feature type="transmembrane region" description="Helical" evidence="12">
    <location>
        <begin position="199"/>
        <end position="218"/>
    </location>
</feature>
<dbReference type="HAMAP" id="MF_00038">
    <property type="entry name" value="MraY"/>
    <property type="match status" value="1"/>
</dbReference>
<keyword evidence="3 12" id="KW-0132">Cell division</keyword>
<dbReference type="NCBIfam" id="TIGR00445">
    <property type="entry name" value="mraY"/>
    <property type="match status" value="1"/>
</dbReference>